<reference evidence="1 2" key="1">
    <citation type="submission" date="2019-07" db="EMBL/GenBank/DDBJ databases">
        <title>Microbispora hainanensis DSM 45428.</title>
        <authorList>
            <person name="Thawai C."/>
        </authorList>
    </citation>
    <scope>NUCLEOTIDE SEQUENCE [LARGE SCALE GENOMIC DNA]</scope>
    <source>
        <strain evidence="1 2">DSM 45428</strain>
    </source>
</reference>
<proteinExistence type="predicted"/>
<evidence type="ECO:0000313" key="2">
    <source>
        <dbReference type="Proteomes" id="UP000316541"/>
    </source>
</evidence>
<comment type="caution">
    <text evidence="1">The sequence shown here is derived from an EMBL/GenBank/DDBJ whole genome shotgun (WGS) entry which is preliminary data.</text>
</comment>
<protein>
    <submittedName>
        <fullName evidence="1">Uncharacterized protein</fullName>
    </submittedName>
</protein>
<dbReference type="EMBL" id="VIRM01000033">
    <property type="protein sequence ID" value="TQS18410.1"/>
    <property type="molecule type" value="Genomic_DNA"/>
</dbReference>
<dbReference type="Proteomes" id="UP000316541">
    <property type="component" value="Unassembled WGS sequence"/>
</dbReference>
<sequence>MTAIDRGALLELVRARPLLAAELLGAALAVGEEEPIDGEALRRRFTGTDLTSTDEPALASRYREVLAEARRSRAQLSCVIFEPLIAFLLARIDEELDQVYAAADAGEPGWHKAEQDLDAKRHRVRFLESVLVQGLYLTVEEHLQAEHLLKLEAAAYDWHTDYQDAWRP</sequence>
<gene>
    <name evidence="1" type="ORF">FLX08_25010</name>
</gene>
<dbReference type="RefSeq" id="WP_142621921.1">
    <property type="nucleotide sequence ID" value="NZ_VIRM01000033.1"/>
</dbReference>
<accession>A0A544YNS5</accession>
<name>A0A544YNS5_9ACTN</name>
<organism evidence="1 2">
    <name type="scientific">Microbispora hainanensis</name>
    <dbReference type="NCBI Taxonomy" id="568844"/>
    <lineage>
        <taxon>Bacteria</taxon>
        <taxon>Bacillati</taxon>
        <taxon>Actinomycetota</taxon>
        <taxon>Actinomycetes</taxon>
        <taxon>Streptosporangiales</taxon>
        <taxon>Streptosporangiaceae</taxon>
        <taxon>Microbispora</taxon>
    </lineage>
</organism>
<evidence type="ECO:0000313" key="1">
    <source>
        <dbReference type="EMBL" id="TQS18410.1"/>
    </source>
</evidence>
<dbReference type="AlphaFoldDB" id="A0A544YNS5"/>